<evidence type="ECO:0000256" key="1">
    <source>
        <dbReference type="ARBA" id="ARBA00001946"/>
    </source>
</evidence>
<evidence type="ECO:0000259" key="10">
    <source>
        <dbReference type="Pfam" id="PF01909"/>
    </source>
</evidence>
<dbReference type="GO" id="GO:0005524">
    <property type="term" value="F:ATP binding"/>
    <property type="evidence" value="ECO:0007669"/>
    <property type="project" value="UniProtKB-KW"/>
</dbReference>
<evidence type="ECO:0000256" key="5">
    <source>
        <dbReference type="ARBA" id="ARBA00022723"/>
    </source>
</evidence>
<dbReference type="InterPro" id="IPR052038">
    <property type="entry name" value="Type-VII_TA_antitoxin"/>
</dbReference>
<name>A0A0M2PWD6_PROHO</name>
<evidence type="ECO:0000313" key="11">
    <source>
        <dbReference type="EMBL" id="KKI99392.1"/>
    </source>
</evidence>
<dbReference type="InterPro" id="IPR002934">
    <property type="entry name" value="Polymerase_NTP_transf_dom"/>
</dbReference>
<dbReference type="Proteomes" id="UP000034681">
    <property type="component" value="Unassembled WGS sequence"/>
</dbReference>
<evidence type="ECO:0000256" key="4">
    <source>
        <dbReference type="ARBA" id="ARBA00022695"/>
    </source>
</evidence>
<dbReference type="OrthoDB" id="464383at2"/>
<dbReference type="GO" id="GO:0016779">
    <property type="term" value="F:nucleotidyltransferase activity"/>
    <property type="evidence" value="ECO:0007669"/>
    <property type="project" value="UniProtKB-KW"/>
</dbReference>
<keyword evidence="8" id="KW-0460">Magnesium</keyword>
<evidence type="ECO:0000256" key="6">
    <source>
        <dbReference type="ARBA" id="ARBA00022741"/>
    </source>
</evidence>
<accession>A0A0M2PWD6</accession>
<dbReference type="SUPFAM" id="SSF81301">
    <property type="entry name" value="Nucleotidyltransferase"/>
    <property type="match status" value="1"/>
</dbReference>
<keyword evidence="2" id="KW-1277">Toxin-antitoxin system</keyword>
<keyword evidence="3" id="KW-0808">Transferase</keyword>
<dbReference type="InterPro" id="IPR043519">
    <property type="entry name" value="NT_sf"/>
</dbReference>
<dbReference type="EMBL" id="AJTX02000006">
    <property type="protein sequence ID" value="KKI99392.1"/>
    <property type="molecule type" value="Genomic_DNA"/>
</dbReference>
<dbReference type="AlphaFoldDB" id="A0A0M2PWD6"/>
<sequence length="97" mass="11210">MKSLEEIRATLQEHRETLHQTFQVTNLWIFGSYGRGEQQAHSDLDVLIDYDAAPTFWTIGELREYLQDLLDIKVDVVTRDGLKPNIRARVLAEAILL</sequence>
<keyword evidence="6" id="KW-0547">Nucleotide-binding</keyword>
<feature type="domain" description="Polymerase nucleotidyl transferase" evidence="10">
    <location>
        <begin position="12"/>
        <end position="96"/>
    </location>
</feature>
<keyword evidence="12" id="KW-1185">Reference proteome</keyword>
<keyword evidence="5" id="KW-0479">Metal-binding</keyword>
<dbReference type="PANTHER" id="PTHR33571">
    <property type="entry name" value="SSL8005 PROTEIN"/>
    <property type="match status" value="1"/>
</dbReference>
<evidence type="ECO:0000256" key="3">
    <source>
        <dbReference type="ARBA" id="ARBA00022679"/>
    </source>
</evidence>
<proteinExistence type="inferred from homology"/>
<keyword evidence="7" id="KW-0067">ATP-binding</keyword>
<gene>
    <name evidence="11" type="ORF">PROH_15865</name>
</gene>
<dbReference type="Pfam" id="PF01909">
    <property type="entry name" value="NTP_transf_2"/>
    <property type="match status" value="1"/>
</dbReference>
<dbReference type="STRING" id="317619.GCA_000332315_02343"/>
<evidence type="ECO:0000313" key="12">
    <source>
        <dbReference type="Proteomes" id="UP000034681"/>
    </source>
</evidence>
<evidence type="ECO:0000256" key="9">
    <source>
        <dbReference type="ARBA" id="ARBA00038276"/>
    </source>
</evidence>
<organism evidence="11 12">
    <name type="scientific">Prochlorothrix hollandica PCC 9006 = CALU 1027</name>
    <dbReference type="NCBI Taxonomy" id="317619"/>
    <lineage>
        <taxon>Bacteria</taxon>
        <taxon>Bacillati</taxon>
        <taxon>Cyanobacteriota</taxon>
        <taxon>Cyanophyceae</taxon>
        <taxon>Prochlorotrichales</taxon>
        <taxon>Prochlorotrichaceae</taxon>
        <taxon>Prochlorothrix</taxon>
    </lineage>
</organism>
<protein>
    <submittedName>
        <fullName evidence="11">DNA polymerase beta</fullName>
    </submittedName>
</protein>
<reference evidence="11" key="1">
    <citation type="submission" date="2012-04" db="EMBL/GenBank/DDBJ databases">
        <authorList>
            <person name="Borisov I.G."/>
            <person name="Ivanikova N.V."/>
            <person name="Pinevich A.V."/>
        </authorList>
    </citation>
    <scope>NUCLEOTIDE SEQUENCE</scope>
    <source>
        <strain evidence="11">CALU 1027</strain>
    </source>
</reference>
<evidence type="ECO:0000256" key="7">
    <source>
        <dbReference type="ARBA" id="ARBA00022840"/>
    </source>
</evidence>
<comment type="cofactor">
    <cofactor evidence="1">
        <name>Mg(2+)</name>
        <dbReference type="ChEBI" id="CHEBI:18420"/>
    </cofactor>
</comment>
<evidence type="ECO:0000256" key="2">
    <source>
        <dbReference type="ARBA" id="ARBA00022649"/>
    </source>
</evidence>
<dbReference type="eggNOG" id="COG1669">
    <property type="taxonomic scope" value="Bacteria"/>
</dbReference>
<dbReference type="PANTHER" id="PTHR33571:SF12">
    <property type="entry name" value="BSL3053 PROTEIN"/>
    <property type="match status" value="1"/>
</dbReference>
<dbReference type="GO" id="GO:0046872">
    <property type="term" value="F:metal ion binding"/>
    <property type="evidence" value="ECO:0007669"/>
    <property type="project" value="UniProtKB-KW"/>
</dbReference>
<comment type="caution">
    <text evidence="11">The sequence shown here is derived from an EMBL/GenBank/DDBJ whole genome shotgun (WGS) entry which is preliminary data.</text>
</comment>
<dbReference type="CDD" id="cd05403">
    <property type="entry name" value="NT_KNTase_like"/>
    <property type="match status" value="1"/>
</dbReference>
<keyword evidence="4" id="KW-0548">Nucleotidyltransferase</keyword>
<evidence type="ECO:0000256" key="8">
    <source>
        <dbReference type="ARBA" id="ARBA00022842"/>
    </source>
</evidence>
<dbReference type="Gene3D" id="3.30.460.10">
    <property type="entry name" value="Beta Polymerase, domain 2"/>
    <property type="match status" value="1"/>
</dbReference>
<comment type="similarity">
    <text evidence="9">Belongs to the MntA antitoxin family.</text>
</comment>